<proteinExistence type="predicted"/>
<dbReference type="EMBL" id="JH794642">
    <property type="protein sequence ID" value="ELQ65718.1"/>
    <property type="molecule type" value="Genomic_DNA"/>
</dbReference>
<name>L7JC78_PYRO1</name>
<protein>
    <submittedName>
        <fullName evidence="1">Uncharacterized protein</fullName>
    </submittedName>
</protein>
<dbReference type="AlphaFoldDB" id="L7JC78"/>
<reference evidence="1" key="1">
    <citation type="journal article" date="2012" name="PLoS Genet.">
        <title>Comparative analysis of the genomes of two field isolates of the rice blast fungus Magnaporthe oryzae.</title>
        <authorList>
            <person name="Xue M."/>
            <person name="Yang J."/>
            <person name="Li Z."/>
            <person name="Hu S."/>
            <person name="Yao N."/>
            <person name="Dean R.A."/>
            <person name="Zhao W."/>
            <person name="Shen M."/>
            <person name="Zhang H."/>
            <person name="Li C."/>
            <person name="Liu L."/>
            <person name="Cao L."/>
            <person name="Xu X."/>
            <person name="Xing Y."/>
            <person name="Hsiang T."/>
            <person name="Zhang Z."/>
            <person name="Xu J.R."/>
            <person name="Peng Y.L."/>
        </authorList>
    </citation>
    <scope>NUCLEOTIDE SEQUENCE [LARGE SCALE GENOMIC DNA]</scope>
    <source>
        <strain evidence="1">P131</strain>
    </source>
</reference>
<organism>
    <name type="scientific">Pyricularia oryzae (strain P131)</name>
    <name type="common">Rice blast fungus</name>
    <name type="synonym">Magnaporthe oryzae</name>
    <dbReference type="NCBI Taxonomy" id="1143193"/>
    <lineage>
        <taxon>Eukaryota</taxon>
        <taxon>Fungi</taxon>
        <taxon>Dikarya</taxon>
        <taxon>Ascomycota</taxon>
        <taxon>Pezizomycotina</taxon>
        <taxon>Sordariomycetes</taxon>
        <taxon>Sordariomycetidae</taxon>
        <taxon>Magnaporthales</taxon>
        <taxon>Pyriculariaceae</taxon>
        <taxon>Pyricularia</taxon>
    </lineage>
</organism>
<accession>L7JC78</accession>
<gene>
    <name evidence="1" type="ORF">OOW_P131scaffold00459g1</name>
</gene>
<evidence type="ECO:0000313" key="1">
    <source>
        <dbReference type="EMBL" id="ELQ65718.1"/>
    </source>
</evidence>
<sequence length="446" mass="49964">MWRVCNHPYCRRCALRQEHCQIHDRMFVLGVTKTACSGTSSCRYTAQLLANATLYQGPQLAAVIRPSNPAVNAVEDGGIIDRVGDQQTMLFRAGMTALIRCKLESRKKKKKKKKNLPVRDSPRGCCRWRIASGWHDSNAVQHHNHHKNDFGMSEQSSPTSIDITVRVAQQASWRKEKNKPAFDVMIQSRLQIACTSFHHTFHINIIVIEFASGTGDVPEAVGSDPADPPLACTACLIHNWCMAQMLGDRKVTIPCDVILEKPCQAPGHVLEPCQEESEPFEEVVAFSFGNKERSQKLIHWSWARLNFMEMSAKRIRLFGKQSICSINSWVGKRVKLAVRPGSMMTGVVVVTKQPKPGLRPRCNDNNEHGRIEKQGTRLLSAVNLQARYSKLLGVSRLTSSPGPTLIMGRGTFLAPKVRYVPPSQVPYGDWRVSVSCRSRVPWCQDG</sequence>